<keyword evidence="4" id="KW-1185">Reference proteome</keyword>
<feature type="chain" id="PRO_5008595489" description="Fimbrial-type adhesion domain-containing protein" evidence="1">
    <location>
        <begin position="20"/>
        <end position="354"/>
    </location>
</feature>
<comment type="caution">
    <text evidence="3">The sequence shown here is derived from an EMBL/GenBank/DDBJ whole genome shotgun (WGS) entry which is preliminary data.</text>
</comment>
<dbReference type="InterPro" id="IPR008966">
    <property type="entry name" value="Adhesion_dom_sf"/>
</dbReference>
<reference evidence="3 4" key="1">
    <citation type="submission" date="2016-04" db="EMBL/GenBank/DDBJ databases">
        <title>ATOL: Assembling a taxonomically balanced genome-scale reconstruction of the evolutionary history of the Enterobacteriaceae.</title>
        <authorList>
            <person name="Plunkett G.III."/>
            <person name="Neeno-Eckwall E.C."/>
            <person name="Glasner J.D."/>
            <person name="Perna N.T."/>
        </authorList>
    </citation>
    <scope>NUCLEOTIDE SEQUENCE [LARGE SCALE GENOMIC DNA]</scope>
    <source>
        <strain evidence="3 4">ATCC 35613</strain>
    </source>
</reference>
<dbReference type="PATRIC" id="fig|1354272.4.peg.2390"/>
<feature type="signal peptide" evidence="1">
    <location>
        <begin position="1"/>
        <end position="19"/>
    </location>
</feature>
<dbReference type="AlphaFoldDB" id="A0A1B7JT01"/>
<evidence type="ECO:0000313" key="4">
    <source>
        <dbReference type="Proteomes" id="UP000078224"/>
    </source>
</evidence>
<dbReference type="RefSeq" id="WP_068909004.1">
    <property type="nucleotide sequence ID" value="NZ_LXEW01000034.1"/>
</dbReference>
<name>A0A1B7JT01_9GAMM</name>
<accession>A0A1B7JT01</accession>
<sequence length="354" mass="39328">MIKSIIALFLLSFSSLSQAICYGDGIRYASPINIDLSDKLSPATPEWTTTVSTQYAGNFSCSTYQSEFGYTKILSTEDRYATVLGFNGGKYNVRAEIINDIPNLKLKKSGWHSASELNSSMTLKFSLVSQKGKEVAGNSVNLYDILFVTDLSGMSLFDILLWPLKQVVKILQWLFNGFHWPYDSRDMYGQPLILKYAPKLTTCHFQNSGLVVSLPTLGRNQVLNDSRAGYTPFTLNMRCENLGNNNTSERDIDIFLSSNNLLSTDRTVLIDNSANAAKGVGLRLVKTSDSQQPLVLSTTQNSRGNATSLFYVKAGGQLDPNFMIPMAVYYYPWDPKQITQGTIKTTAILNVVYP</sequence>
<proteinExistence type="predicted"/>
<dbReference type="GO" id="GO:0009289">
    <property type="term" value="C:pilus"/>
    <property type="evidence" value="ECO:0007669"/>
    <property type="project" value="InterPro"/>
</dbReference>
<dbReference type="InterPro" id="IPR000259">
    <property type="entry name" value="Adhesion_dom_fimbrial"/>
</dbReference>
<dbReference type="Gene3D" id="2.60.40.1090">
    <property type="entry name" value="Fimbrial-type adhesion domain"/>
    <property type="match status" value="1"/>
</dbReference>
<dbReference type="Proteomes" id="UP000078224">
    <property type="component" value="Unassembled WGS sequence"/>
</dbReference>
<feature type="domain" description="Fimbrial-type adhesion" evidence="2">
    <location>
        <begin position="200"/>
        <end position="353"/>
    </location>
</feature>
<dbReference type="EMBL" id="LXEW01000034">
    <property type="protein sequence ID" value="OAT51010.1"/>
    <property type="molecule type" value="Genomic_DNA"/>
</dbReference>
<dbReference type="OrthoDB" id="6556303at2"/>
<dbReference type="Pfam" id="PF00419">
    <property type="entry name" value="Fimbrial"/>
    <property type="match status" value="1"/>
</dbReference>
<protein>
    <recommendedName>
        <fullName evidence="2">Fimbrial-type adhesion domain-containing protein</fullName>
    </recommendedName>
</protein>
<keyword evidence="1" id="KW-0732">Signal</keyword>
<dbReference type="GO" id="GO:0007155">
    <property type="term" value="P:cell adhesion"/>
    <property type="evidence" value="ECO:0007669"/>
    <property type="project" value="InterPro"/>
</dbReference>
<organism evidence="3 4">
    <name type="scientific">Providencia heimbachae ATCC 35613</name>
    <dbReference type="NCBI Taxonomy" id="1354272"/>
    <lineage>
        <taxon>Bacteria</taxon>
        <taxon>Pseudomonadati</taxon>
        <taxon>Pseudomonadota</taxon>
        <taxon>Gammaproteobacteria</taxon>
        <taxon>Enterobacterales</taxon>
        <taxon>Morganellaceae</taxon>
        <taxon>Providencia</taxon>
    </lineage>
</organism>
<dbReference type="SUPFAM" id="SSF49401">
    <property type="entry name" value="Bacterial adhesins"/>
    <property type="match status" value="1"/>
</dbReference>
<evidence type="ECO:0000259" key="2">
    <source>
        <dbReference type="Pfam" id="PF00419"/>
    </source>
</evidence>
<evidence type="ECO:0000256" key="1">
    <source>
        <dbReference type="SAM" id="SignalP"/>
    </source>
</evidence>
<dbReference type="InterPro" id="IPR036937">
    <property type="entry name" value="Adhesion_dom_fimbrial_sf"/>
</dbReference>
<evidence type="ECO:0000313" key="3">
    <source>
        <dbReference type="EMBL" id="OAT51010.1"/>
    </source>
</evidence>
<gene>
    <name evidence="3" type="ORF">M998_2349</name>
</gene>